<feature type="non-terminal residue" evidence="1">
    <location>
        <position position="311"/>
    </location>
</feature>
<dbReference type="Proteomes" id="UP000019335">
    <property type="component" value="Unassembled WGS sequence"/>
</dbReference>
<proteinExistence type="predicted"/>
<comment type="caution">
    <text evidence="1">The sequence shown here is derived from an EMBL/GenBank/DDBJ whole genome shotgun (WGS) entry which is preliminary data.</text>
</comment>
<dbReference type="Gene3D" id="1.50.10.10">
    <property type="match status" value="1"/>
</dbReference>
<dbReference type="InterPro" id="IPR008928">
    <property type="entry name" value="6-hairpin_glycosidase_sf"/>
</dbReference>
<evidence type="ECO:0000313" key="2">
    <source>
        <dbReference type="Proteomes" id="UP000019335"/>
    </source>
</evidence>
<dbReference type="PANTHER" id="PTHR31047:SF0">
    <property type="entry name" value="MEIOTICALLY UP-REGULATED GENE 157 PROTEIN"/>
    <property type="match status" value="1"/>
</dbReference>
<dbReference type="SUPFAM" id="SSF48208">
    <property type="entry name" value="Six-hairpin glycosidases"/>
    <property type="match status" value="1"/>
</dbReference>
<dbReference type="Pfam" id="PF06824">
    <property type="entry name" value="Glyco_hydro_125"/>
    <property type="match status" value="1"/>
</dbReference>
<name>W7T389_9STRA</name>
<accession>W7T389</accession>
<dbReference type="InterPro" id="IPR012341">
    <property type="entry name" value="6hp_glycosidase-like_sf"/>
</dbReference>
<keyword evidence="2" id="KW-1185">Reference proteome</keyword>
<dbReference type="OrthoDB" id="7771656at2759"/>
<dbReference type="PANTHER" id="PTHR31047">
    <property type="entry name" value="MEIOTICALLY UP-REGULATED GENE 157 PROTEIN"/>
    <property type="match status" value="1"/>
</dbReference>
<dbReference type="AlphaFoldDB" id="W7T389"/>
<dbReference type="GO" id="GO:0005975">
    <property type="term" value="P:carbohydrate metabolic process"/>
    <property type="evidence" value="ECO:0007669"/>
    <property type="project" value="InterPro"/>
</dbReference>
<protein>
    <submittedName>
        <fullName evidence="1">Meiotically up-regulated</fullName>
    </submittedName>
</protein>
<organism evidence="1 2">
    <name type="scientific">Nannochloropsis gaditana</name>
    <dbReference type="NCBI Taxonomy" id="72520"/>
    <lineage>
        <taxon>Eukaryota</taxon>
        <taxon>Sar</taxon>
        <taxon>Stramenopiles</taxon>
        <taxon>Ochrophyta</taxon>
        <taxon>Eustigmatophyceae</taxon>
        <taxon>Eustigmatales</taxon>
        <taxon>Monodopsidaceae</taxon>
        <taxon>Nannochloropsis</taxon>
    </lineage>
</organism>
<evidence type="ECO:0000313" key="1">
    <source>
        <dbReference type="EMBL" id="EWM21262.1"/>
    </source>
</evidence>
<gene>
    <name evidence="1" type="ORF">Naga_100538g6</name>
</gene>
<reference evidence="1 2" key="1">
    <citation type="journal article" date="2014" name="Mol. Plant">
        <title>Chromosome Scale Genome Assembly and Transcriptome Profiling of Nannochloropsis gaditana in Nitrogen Depletion.</title>
        <authorList>
            <person name="Corteggiani Carpinelli E."/>
            <person name="Telatin A."/>
            <person name="Vitulo N."/>
            <person name="Forcato C."/>
            <person name="D'Angelo M."/>
            <person name="Schiavon R."/>
            <person name="Vezzi A."/>
            <person name="Giacometti G.M."/>
            <person name="Morosinotto T."/>
            <person name="Valle G."/>
        </authorList>
    </citation>
    <scope>NUCLEOTIDE SEQUENCE [LARGE SCALE GENOMIC DNA]</scope>
    <source>
        <strain evidence="1 2">B-31</strain>
    </source>
</reference>
<sequence length="311" mass="33712">MKGGTSKSTYLRVSFFSLTKLKFRTPQVCGLVRRHAYSLLHVHPYANAFNFNDSNLSHGHHDDQVHPPMSAGVWEAKYEVDSLAAFLRLSRSYYQHTHDLACFQYPDSPSLPPSASSPPSSSPSSSLWLGAVRLVLDTLQAQQAGTLEHLPSVPPSFPPSLPPSFPYTFQRETRVASETQWGAAGEGGASRRCALVRSAFRPSDDATLLPFHLPGNAMLSVELKEVGKMLEEGGEEGWGEGGGEVGRRCLAMGEEIGRAVEEEGVVWVKRREGGRGGKEEAEGGGCGMEGMESVYAYEVRGQGEGGREGGR</sequence>
<dbReference type="SMART" id="SM01149">
    <property type="entry name" value="DUF1237"/>
    <property type="match status" value="1"/>
</dbReference>
<dbReference type="InterPro" id="IPR008313">
    <property type="entry name" value="GH125"/>
</dbReference>
<dbReference type="EMBL" id="AZIL01002545">
    <property type="protein sequence ID" value="EWM21262.1"/>
    <property type="molecule type" value="Genomic_DNA"/>
</dbReference>